<dbReference type="InterPro" id="IPR001387">
    <property type="entry name" value="Cro/C1-type_HTH"/>
</dbReference>
<evidence type="ECO:0000256" key="3">
    <source>
        <dbReference type="ARBA" id="ARBA00023163"/>
    </source>
</evidence>
<evidence type="ECO:0000259" key="4">
    <source>
        <dbReference type="PROSITE" id="PS50943"/>
    </source>
</evidence>
<name>A0A892ZHL4_9NEIS</name>
<dbReference type="CDD" id="cd00093">
    <property type="entry name" value="HTH_XRE"/>
    <property type="match status" value="1"/>
</dbReference>
<gene>
    <name evidence="5" type="ORF">JQU52_11435</name>
</gene>
<feature type="domain" description="HTH cro/C1-type" evidence="4">
    <location>
        <begin position="38"/>
        <end position="90"/>
    </location>
</feature>
<keyword evidence="2" id="KW-0238">DNA-binding</keyword>
<dbReference type="Gene3D" id="1.10.260.40">
    <property type="entry name" value="lambda repressor-like DNA-binding domains"/>
    <property type="match status" value="1"/>
</dbReference>
<dbReference type="PANTHER" id="PTHR36511">
    <property type="entry name" value="MERR FAMILY BACTERIAL REGULATORY PROTEIN"/>
    <property type="match status" value="1"/>
</dbReference>
<proteinExistence type="predicted"/>
<dbReference type="RefSeq" id="WP_230338612.1">
    <property type="nucleotide sequence ID" value="NZ_CP069798.1"/>
</dbReference>
<dbReference type="Proteomes" id="UP000653156">
    <property type="component" value="Chromosome"/>
</dbReference>
<accession>A0A892ZHL4</accession>
<dbReference type="SUPFAM" id="SSF47413">
    <property type="entry name" value="lambda repressor-like DNA-binding domains"/>
    <property type="match status" value="1"/>
</dbReference>
<keyword evidence="3" id="KW-0804">Transcription</keyword>
<dbReference type="InterPro" id="IPR052359">
    <property type="entry name" value="HTH-type_reg/antitoxin"/>
</dbReference>
<dbReference type="EMBL" id="CP069798">
    <property type="protein sequence ID" value="QRQ81317.1"/>
    <property type="molecule type" value="Genomic_DNA"/>
</dbReference>
<dbReference type="InterPro" id="IPR047761">
    <property type="entry name" value="NadS-like"/>
</dbReference>
<dbReference type="NCBIfam" id="NF041265">
    <property type="entry name" value="NadS"/>
    <property type="match status" value="1"/>
</dbReference>
<keyword evidence="1" id="KW-0805">Transcription regulation</keyword>
<dbReference type="GO" id="GO:0003677">
    <property type="term" value="F:DNA binding"/>
    <property type="evidence" value="ECO:0007669"/>
    <property type="project" value="UniProtKB-KW"/>
</dbReference>
<dbReference type="PANTHER" id="PTHR36511:SF3">
    <property type="entry name" value="ANTITOXIN HIGA-2"/>
    <property type="match status" value="1"/>
</dbReference>
<dbReference type="PROSITE" id="PS50943">
    <property type="entry name" value="HTH_CROC1"/>
    <property type="match status" value="1"/>
</dbReference>
<protein>
    <submittedName>
        <fullName evidence="5">Helix-turn-helix domain-containing protein</fullName>
    </submittedName>
</protein>
<dbReference type="SMART" id="SM00530">
    <property type="entry name" value="HTH_XRE"/>
    <property type="match status" value="1"/>
</dbReference>
<dbReference type="KEGG" id="ptes:JQU52_11435"/>
<dbReference type="AlphaFoldDB" id="A0A892ZHL4"/>
<keyword evidence="6" id="KW-1185">Reference proteome</keyword>
<sequence>MDDKLFADLLASAQEMVQIEKGVQQPAAIRTYERPDTKAIRRNLNMKQDEFAQAIGVSTSLVQSWEQHRRYPDGAPLKLLRLLEKEPEFIRQLQAV</sequence>
<evidence type="ECO:0000256" key="1">
    <source>
        <dbReference type="ARBA" id="ARBA00023015"/>
    </source>
</evidence>
<dbReference type="InterPro" id="IPR010982">
    <property type="entry name" value="Lambda_DNA-bd_dom_sf"/>
</dbReference>
<dbReference type="Pfam" id="PF01381">
    <property type="entry name" value="HTH_3"/>
    <property type="match status" value="1"/>
</dbReference>
<evidence type="ECO:0000313" key="5">
    <source>
        <dbReference type="EMBL" id="QRQ81317.1"/>
    </source>
</evidence>
<reference evidence="5" key="1">
    <citation type="submission" date="2021-02" db="EMBL/GenBank/DDBJ databases">
        <title>Neisseriaceae sp. 26B isolated from the cloaca of a Common Toad-headed Turtle (Mesoclemmys nasuta).</title>
        <authorList>
            <person name="Spergser J."/>
            <person name="Busse H.-J."/>
        </authorList>
    </citation>
    <scope>NUCLEOTIDE SEQUENCE</scope>
    <source>
        <strain evidence="5">26B</strain>
    </source>
</reference>
<evidence type="ECO:0000313" key="6">
    <source>
        <dbReference type="Proteomes" id="UP000653156"/>
    </source>
</evidence>
<organism evidence="5 6">
    <name type="scientific">Paralysiella testudinis</name>
    <dbReference type="NCBI Taxonomy" id="2809020"/>
    <lineage>
        <taxon>Bacteria</taxon>
        <taxon>Pseudomonadati</taxon>
        <taxon>Pseudomonadota</taxon>
        <taxon>Betaproteobacteria</taxon>
        <taxon>Neisseriales</taxon>
        <taxon>Neisseriaceae</taxon>
        <taxon>Paralysiella</taxon>
    </lineage>
</organism>
<evidence type="ECO:0000256" key="2">
    <source>
        <dbReference type="ARBA" id="ARBA00023125"/>
    </source>
</evidence>